<dbReference type="EMBL" id="CP009249">
    <property type="protein sequence ID" value="APT91692.1"/>
    <property type="molecule type" value="Genomic_DNA"/>
</dbReference>
<reference evidence="1 2" key="1">
    <citation type="submission" date="2014-08" db="EMBL/GenBank/DDBJ databases">
        <title>Complete genome sequence of Corynebacterium phocae M408/89/1(T)(=DSM 44612(T)), isolated from the common seal (Phoca vitulina).</title>
        <authorList>
            <person name="Ruckert C."/>
            <person name="Albersmeier A."/>
            <person name="Winkler A."/>
            <person name="Kalinowski J."/>
        </authorList>
    </citation>
    <scope>NUCLEOTIDE SEQUENCE [LARGE SCALE GENOMIC DNA]</scope>
    <source>
        <strain evidence="1 2">M408/89/1</strain>
    </source>
</reference>
<name>A0A1L7D0Y5_9CORY</name>
<evidence type="ECO:0000313" key="1">
    <source>
        <dbReference type="EMBL" id="APT91692.1"/>
    </source>
</evidence>
<dbReference type="KEGG" id="cpho:CPHO_00725"/>
<proteinExistence type="predicted"/>
<accession>A0A1L7D0Y5</accession>
<keyword evidence="2" id="KW-1185">Reference proteome</keyword>
<dbReference type="AlphaFoldDB" id="A0A1L7D0Y5"/>
<evidence type="ECO:0000313" key="2">
    <source>
        <dbReference type="Proteomes" id="UP000185491"/>
    </source>
</evidence>
<gene>
    <name evidence="1" type="ORF">CPHO_00725</name>
</gene>
<organism evidence="1 2">
    <name type="scientific">Corynebacterium phocae</name>
    <dbReference type="NCBI Taxonomy" id="161895"/>
    <lineage>
        <taxon>Bacteria</taxon>
        <taxon>Bacillati</taxon>
        <taxon>Actinomycetota</taxon>
        <taxon>Actinomycetes</taxon>
        <taxon>Mycobacteriales</taxon>
        <taxon>Corynebacteriaceae</taxon>
        <taxon>Corynebacterium</taxon>
    </lineage>
</organism>
<sequence>MNAGAEEIDVIAEEFIGRLGPYAILFQLMSGKIPLVLSNNYLRSRPDRCRQNMPVIRVWKAKSWDKILVAGHETIIYRLTHEIAGSVESHRI</sequence>
<protein>
    <submittedName>
        <fullName evidence="1">Uncharacterized protein</fullName>
    </submittedName>
</protein>
<dbReference type="Proteomes" id="UP000185491">
    <property type="component" value="Chromosome"/>
</dbReference>